<evidence type="ECO:0000256" key="2">
    <source>
        <dbReference type="ARBA" id="ARBA00005005"/>
    </source>
</evidence>
<dbReference type="FunFam" id="3.90.226.10:FF:000024">
    <property type="entry name" value="Delta3,5-delta2,4-dienoyl-CoA isomerase"/>
    <property type="match status" value="1"/>
</dbReference>
<keyword evidence="4" id="KW-0276">Fatty acid metabolism</keyword>
<dbReference type="InterPro" id="IPR045002">
    <property type="entry name" value="Ech1-like"/>
</dbReference>
<evidence type="ECO:0000256" key="8">
    <source>
        <dbReference type="ARBA" id="ARBA00023235"/>
    </source>
</evidence>
<sequence length="277" mass="30198">MAYQAFDVTVSNHIAHLQLKRPEQFNSMIPAFWSEILTIFDALAADPAVRVAVLSSTGKHFTAGMDLAVFANLAPAVEEEGRKREELRRKILNLQECFSIIERMRFPVLAAIQGGCIGGGVDLVSACDMRFATRDAFFHIAEINIGMTADVGTLQRLPKIVPEGVVREMAFTGRRLGAERAHQVGLVNQLFDSHEAMLDGVMAIAAEIAGHSPLAIAGTKEMLNYSRDHSVADGLNYIATWNSAMLLTVDLPEAIAARSQKRQPAFDNLSPPAAKLI</sequence>
<keyword evidence="11" id="KW-1185">Reference proteome</keyword>
<comment type="similarity">
    <text evidence="3 9">Belongs to the enoyl-CoA hydratase/isomerase family.</text>
</comment>
<evidence type="ECO:0000256" key="6">
    <source>
        <dbReference type="ARBA" id="ARBA00023098"/>
    </source>
</evidence>
<dbReference type="Pfam" id="PF00378">
    <property type="entry name" value="ECH_1"/>
    <property type="match status" value="1"/>
</dbReference>
<dbReference type="EMBL" id="QGLF01000005">
    <property type="protein sequence ID" value="PWR19127.1"/>
    <property type="molecule type" value="Genomic_DNA"/>
</dbReference>
<accession>A0A317DWL7</accession>
<dbReference type="NCBIfam" id="NF004794">
    <property type="entry name" value="PRK06142.1"/>
    <property type="match status" value="1"/>
</dbReference>
<comment type="caution">
    <text evidence="10">The sequence shown here is derived from an EMBL/GenBank/DDBJ whole genome shotgun (WGS) entry which is preliminary data.</text>
</comment>
<proteinExistence type="inferred from homology"/>
<dbReference type="GO" id="GO:0005737">
    <property type="term" value="C:cytoplasm"/>
    <property type="evidence" value="ECO:0007669"/>
    <property type="project" value="UniProtKB-ARBA"/>
</dbReference>
<name>A0A317DWL7_9PROT</name>
<evidence type="ECO:0000313" key="11">
    <source>
        <dbReference type="Proteomes" id="UP000246077"/>
    </source>
</evidence>
<evidence type="ECO:0000256" key="3">
    <source>
        <dbReference type="ARBA" id="ARBA00005254"/>
    </source>
</evidence>
<dbReference type="GO" id="GO:0006635">
    <property type="term" value="P:fatty acid beta-oxidation"/>
    <property type="evidence" value="ECO:0007669"/>
    <property type="project" value="UniProtKB-UniPathway"/>
</dbReference>
<evidence type="ECO:0000313" key="10">
    <source>
        <dbReference type="EMBL" id="PWR19127.1"/>
    </source>
</evidence>
<dbReference type="InterPro" id="IPR029045">
    <property type="entry name" value="ClpP/crotonase-like_dom_sf"/>
</dbReference>
<dbReference type="Gene3D" id="3.90.226.10">
    <property type="entry name" value="2-enoyl-CoA Hydratase, Chain A, domain 1"/>
    <property type="match status" value="1"/>
</dbReference>
<organism evidence="10 11">
    <name type="scientific">Zavarzinia compransoris</name>
    <dbReference type="NCBI Taxonomy" id="1264899"/>
    <lineage>
        <taxon>Bacteria</taxon>
        <taxon>Pseudomonadati</taxon>
        <taxon>Pseudomonadota</taxon>
        <taxon>Alphaproteobacteria</taxon>
        <taxon>Rhodospirillales</taxon>
        <taxon>Zavarziniaceae</taxon>
        <taxon>Zavarzinia</taxon>
    </lineage>
</organism>
<comment type="subcellular location">
    <subcellularLocation>
        <location evidence="1">Peroxisome</location>
    </subcellularLocation>
</comment>
<dbReference type="PROSITE" id="PS00166">
    <property type="entry name" value="ENOYL_COA_HYDRATASE"/>
    <property type="match status" value="1"/>
</dbReference>
<dbReference type="InterPro" id="IPR014748">
    <property type="entry name" value="Enoyl-CoA_hydra_C"/>
</dbReference>
<keyword evidence="8" id="KW-0413">Isomerase</keyword>
<dbReference type="FunFam" id="1.10.12.10:FF:000004">
    <property type="entry name" value="Delta3,5-delta2,4-dienoyl-CoA isomerase"/>
    <property type="match status" value="1"/>
</dbReference>
<dbReference type="AlphaFoldDB" id="A0A317DWL7"/>
<dbReference type="SUPFAM" id="SSF52096">
    <property type="entry name" value="ClpP/crotonase"/>
    <property type="match status" value="1"/>
</dbReference>
<reference evidence="11" key="1">
    <citation type="submission" date="2018-05" db="EMBL/GenBank/DDBJ databases">
        <title>Zavarzinia sp. HR-AS.</title>
        <authorList>
            <person name="Lee Y."/>
            <person name="Jeon C.O."/>
        </authorList>
    </citation>
    <scope>NUCLEOTIDE SEQUENCE [LARGE SCALE GENOMIC DNA]</scope>
    <source>
        <strain evidence="11">DSM 1231</strain>
    </source>
</reference>
<dbReference type="InterPro" id="IPR001753">
    <property type="entry name" value="Enoyl-CoA_hydra/iso"/>
</dbReference>
<dbReference type="PANTHER" id="PTHR43149:SF1">
    <property type="entry name" value="DELTA(3,5)-DELTA(2,4)-DIENOYL-COA ISOMERASE, MITOCHONDRIAL"/>
    <property type="match status" value="1"/>
</dbReference>
<evidence type="ECO:0000256" key="4">
    <source>
        <dbReference type="ARBA" id="ARBA00022832"/>
    </source>
</evidence>
<gene>
    <name evidence="10" type="ORF">DKG75_19420</name>
</gene>
<dbReference type="CDD" id="cd06558">
    <property type="entry name" value="crotonase-like"/>
    <property type="match status" value="1"/>
</dbReference>
<keyword evidence="6" id="KW-0443">Lipid metabolism</keyword>
<dbReference type="RefSeq" id="WP_109922811.1">
    <property type="nucleotide sequence ID" value="NZ_QGLF01000005.1"/>
</dbReference>
<dbReference type="Proteomes" id="UP000246077">
    <property type="component" value="Unassembled WGS sequence"/>
</dbReference>
<dbReference type="Gene3D" id="1.10.12.10">
    <property type="entry name" value="Lyase 2-enoyl-coa Hydratase, Chain A, domain 2"/>
    <property type="match status" value="1"/>
</dbReference>
<dbReference type="OrthoDB" id="9802898at2"/>
<protein>
    <submittedName>
        <fullName evidence="10">Crotonase/enoyl-CoA hydratase family protein</fullName>
    </submittedName>
</protein>
<evidence type="ECO:0000256" key="7">
    <source>
        <dbReference type="ARBA" id="ARBA00023140"/>
    </source>
</evidence>
<keyword evidence="7" id="KW-0576">Peroxisome</keyword>
<dbReference type="PANTHER" id="PTHR43149">
    <property type="entry name" value="ENOYL-COA HYDRATASE"/>
    <property type="match status" value="1"/>
</dbReference>
<comment type="pathway">
    <text evidence="2">Lipid metabolism; fatty acid beta-oxidation.</text>
</comment>
<evidence type="ECO:0000256" key="9">
    <source>
        <dbReference type="RuleBase" id="RU003707"/>
    </source>
</evidence>
<evidence type="ECO:0000256" key="5">
    <source>
        <dbReference type="ARBA" id="ARBA00022990"/>
    </source>
</evidence>
<keyword evidence="5" id="KW-0007">Acetylation</keyword>
<evidence type="ECO:0000256" key="1">
    <source>
        <dbReference type="ARBA" id="ARBA00004275"/>
    </source>
</evidence>
<dbReference type="InterPro" id="IPR018376">
    <property type="entry name" value="Enoyl-CoA_hyd/isom_CS"/>
</dbReference>
<dbReference type="GO" id="GO:0016853">
    <property type="term" value="F:isomerase activity"/>
    <property type="evidence" value="ECO:0007669"/>
    <property type="project" value="UniProtKB-KW"/>
</dbReference>
<dbReference type="UniPathway" id="UPA00659"/>